<dbReference type="InterPro" id="IPR006028">
    <property type="entry name" value="GABAA/Glycine_rcpt"/>
</dbReference>
<evidence type="ECO:0000259" key="14">
    <source>
        <dbReference type="Pfam" id="PF02932"/>
    </source>
</evidence>
<keyword evidence="8" id="KW-0406">Ion transport</keyword>
<dbReference type="PROSITE" id="PS00236">
    <property type="entry name" value="NEUROTR_ION_CHANNEL"/>
    <property type="match status" value="1"/>
</dbReference>
<evidence type="ECO:0000256" key="3">
    <source>
        <dbReference type="ARBA" id="ARBA00022448"/>
    </source>
</evidence>
<feature type="transmembrane region" description="Helical" evidence="12">
    <location>
        <begin position="157"/>
        <end position="179"/>
    </location>
</feature>
<evidence type="ECO:0000256" key="4">
    <source>
        <dbReference type="ARBA" id="ARBA00022475"/>
    </source>
</evidence>
<evidence type="ECO:0000256" key="2">
    <source>
        <dbReference type="ARBA" id="ARBA00004236"/>
    </source>
</evidence>
<dbReference type="PRINTS" id="PR00253">
    <property type="entry name" value="GABAARECEPTR"/>
</dbReference>
<comment type="subcellular location">
    <subcellularLocation>
        <location evidence="2">Cell membrane</location>
    </subcellularLocation>
    <subcellularLocation>
        <location evidence="1">Membrane</location>
        <topology evidence="1">Multi-pass membrane protein</topology>
    </subcellularLocation>
</comment>
<dbReference type="Pfam" id="PF02931">
    <property type="entry name" value="Neur_chan_LBD"/>
    <property type="match status" value="1"/>
</dbReference>
<evidence type="ECO:0000256" key="5">
    <source>
        <dbReference type="ARBA" id="ARBA00022692"/>
    </source>
</evidence>
<keyword evidence="4" id="KW-1003">Cell membrane</keyword>
<feature type="region of interest" description="Disordered" evidence="11">
    <location>
        <begin position="353"/>
        <end position="376"/>
    </location>
</feature>
<dbReference type="InterPro" id="IPR036734">
    <property type="entry name" value="Neur_chan_lig-bd_sf"/>
</dbReference>
<keyword evidence="7 12" id="KW-1133">Transmembrane helix</keyword>
<evidence type="ECO:0000256" key="6">
    <source>
        <dbReference type="ARBA" id="ARBA00022729"/>
    </source>
</evidence>
<keyword evidence="5 12" id="KW-0812">Transmembrane</keyword>
<dbReference type="PANTHER" id="PTHR18945">
    <property type="entry name" value="NEUROTRANSMITTER GATED ION CHANNEL"/>
    <property type="match status" value="1"/>
</dbReference>
<proteinExistence type="predicted"/>
<reference evidence="16" key="1">
    <citation type="submission" date="2022-11" db="UniProtKB">
        <authorList>
            <consortium name="WormBaseParasite"/>
        </authorList>
    </citation>
    <scope>IDENTIFICATION</scope>
</reference>
<keyword evidence="10" id="KW-0407">Ion channel</keyword>
<protein>
    <submittedName>
        <fullName evidence="16">Uncharacterized protein</fullName>
    </submittedName>
</protein>
<dbReference type="AlphaFoldDB" id="A0A915L0H1"/>
<dbReference type="GO" id="GO:0005230">
    <property type="term" value="F:extracellular ligand-gated monoatomic ion channel activity"/>
    <property type="evidence" value="ECO:0007669"/>
    <property type="project" value="InterPro"/>
</dbReference>
<evidence type="ECO:0000256" key="11">
    <source>
        <dbReference type="SAM" id="MobiDB-lite"/>
    </source>
</evidence>
<feature type="transmembrane region" description="Helical" evidence="12">
    <location>
        <begin position="478"/>
        <end position="499"/>
    </location>
</feature>
<evidence type="ECO:0000256" key="8">
    <source>
        <dbReference type="ARBA" id="ARBA00023065"/>
    </source>
</evidence>
<keyword evidence="15" id="KW-1185">Reference proteome</keyword>
<evidence type="ECO:0000256" key="7">
    <source>
        <dbReference type="ARBA" id="ARBA00022989"/>
    </source>
</evidence>
<feature type="compositionally biased region" description="Polar residues" evidence="11">
    <location>
        <begin position="245"/>
        <end position="265"/>
    </location>
</feature>
<dbReference type="InterPro" id="IPR006201">
    <property type="entry name" value="Neur_channel"/>
</dbReference>
<keyword evidence="6" id="KW-0732">Signal</keyword>
<accession>A0A915L0H1</accession>
<dbReference type="InterPro" id="IPR038050">
    <property type="entry name" value="Neuro_actylchol_rec"/>
</dbReference>
<dbReference type="WBParaSite" id="nRc.2.0.1.t44210-RA">
    <property type="protein sequence ID" value="nRc.2.0.1.t44210-RA"/>
    <property type="gene ID" value="nRc.2.0.1.g44210"/>
</dbReference>
<dbReference type="Proteomes" id="UP000887565">
    <property type="component" value="Unplaced"/>
</dbReference>
<evidence type="ECO:0000256" key="1">
    <source>
        <dbReference type="ARBA" id="ARBA00004141"/>
    </source>
</evidence>
<dbReference type="GO" id="GO:0004888">
    <property type="term" value="F:transmembrane signaling receptor activity"/>
    <property type="evidence" value="ECO:0007669"/>
    <property type="project" value="InterPro"/>
</dbReference>
<feature type="domain" description="Neurotransmitter-gated ion-channel ligand-binding" evidence="13">
    <location>
        <begin position="2"/>
        <end position="93"/>
    </location>
</feature>
<dbReference type="GO" id="GO:0005886">
    <property type="term" value="C:plasma membrane"/>
    <property type="evidence" value="ECO:0007669"/>
    <property type="project" value="UniProtKB-SubCell"/>
</dbReference>
<feature type="region of interest" description="Disordered" evidence="11">
    <location>
        <begin position="245"/>
        <end position="271"/>
    </location>
</feature>
<dbReference type="Pfam" id="PF02932">
    <property type="entry name" value="Neur_chan_memb"/>
    <property type="match status" value="1"/>
</dbReference>
<dbReference type="Gene3D" id="1.20.58.390">
    <property type="entry name" value="Neurotransmitter-gated ion-channel transmembrane domain"/>
    <property type="match status" value="1"/>
</dbReference>
<dbReference type="Gene3D" id="2.70.170.10">
    <property type="entry name" value="Neurotransmitter-gated ion-channel ligand-binding domain"/>
    <property type="match status" value="1"/>
</dbReference>
<name>A0A915L0H1_ROMCU</name>
<keyword evidence="9 12" id="KW-0472">Membrane</keyword>
<feature type="transmembrane region" description="Helical" evidence="12">
    <location>
        <begin position="94"/>
        <end position="117"/>
    </location>
</feature>
<dbReference type="SUPFAM" id="SSF63712">
    <property type="entry name" value="Nicotinic receptor ligand binding domain-like"/>
    <property type="match status" value="1"/>
</dbReference>
<evidence type="ECO:0000256" key="10">
    <source>
        <dbReference type="ARBA" id="ARBA00023303"/>
    </source>
</evidence>
<dbReference type="CDD" id="cd19049">
    <property type="entry name" value="LGIC_TM_anion"/>
    <property type="match status" value="1"/>
</dbReference>
<evidence type="ECO:0000313" key="15">
    <source>
        <dbReference type="Proteomes" id="UP000887565"/>
    </source>
</evidence>
<evidence type="ECO:0000313" key="16">
    <source>
        <dbReference type="WBParaSite" id="nRc.2.0.1.t44210-RA"/>
    </source>
</evidence>
<dbReference type="InterPro" id="IPR036719">
    <property type="entry name" value="Neuro-gated_channel_TM_sf"/>
</dbReference>
<sequence length="509" mass="57870">MIWTNYRMRVKAPCVMDLKMFPFDKQRCSLIFESYSYNSEEVKLSWHRDPVTYMNPVNLPDFNMIGHRTTNVRLKYPNGDWDQLKITFYFKRRIGFYIFQAYFPTMLTVISSWIGFLLDARSVSARITLGVSSLLALTFQFGSLLKHLPRVSYIKCLDVWMMMCVAFVFSTLIEMAVVWRLSQRDQRREMSLKIINRWVQGIRKKTALRKAKESLSTMRKKTTQKSAVNGDLTVIVNPMDDEQGVISSSDPVQKVTQSAVPNGNSGDAADNVVDGGGVILLSDPITKMTPDTYLQELTMNTDPPEPVIDTAKKLTTTITQSCVEGREPNVGNAVTLLFETTLQKMPTTAVNGDIGNGGIDGQKLSPSPKKKSLVDKQQQGTLNLANDDEPSLAGSDIISPSYHIKKPNWQTDVDVDLTPHTRTYLPKNFAYYSKTTTKDVKVPKVTSTRPVEKKVWWFTMPPIFRPEYHVTAAMIDQAAFVIFPTIFLVFNAVYWTYYLHFFVANDEEL</sequence>
<evidence type="ECO:0000256" key="9">
    <source>
        <dbReference type="ARBA" id="ARBA00023136"/>
    </source>
</evidence>
<evidence type="ECO:0000256" key="12">
    <source>
        <dbReference type="SAM" id="Phobius"/>
    </source>
</evidence>
<dbReference type="SUPFAM" id="SSF90112">
    <property type="entry name" value="Neurotransmitter-gated ion-channel transmembrane pore"/>
    <property type="match status" value="1"/>
</dbReference>
<keyword evidence="3" id="KW-0813">Transport</keyword>
<dbReference type="InterPro" id="IPR006029">
    <property type="entry name" value="Neurotrans-gated_channel_TM"/>
</dbReference>
<evidence type="ECO:0000259" key="13">
    <source>
        <dbReference type="Pfam" id="PF02931"/>
    </source>
</evidence>
<dbReference type="InterPro" id="IPR006202">
    <property type="entry name" value="Neur_chan_lig-bd"/>
</dbReference>
<organism evidence="15 16">
    <name type="scientific">Romanomermis culicivorax</name>
    <name type="common">Nematode worm</name>
    <dbReference type="NCBI Taxonomy" id="13658"/>
    <lineage>
        <taxon>Eukaryota</taxon>
        <taxon>Metazoa</taxon>
        <taxon>Ecdysozoa</taxon>
        <taxon>Nematoda</taxon>
        <taxon>Enoplea</taxon>
        <taxon>Dorylaimia</taxon>
        <taxon>Mermithida</taxon>
        <taxon>Mermithoidea</taxon>
        <taxon>Mermithidae</taxon>
        <taxon>Romanomermis</taxon>
    </lineage>
</organism>
<feature type="domain" description="Neurotransmitter-gated ion-channel transmembrane" evidence="14">
    <location>
        <begin position="102"/>
        <end position="225"/>
    </location>
</feature>
<dbReference type="InterPro" id="IPR018000">
    <property type="entry name" value="Neurotransmitter_ion_chnl_CS"/>
</dbReference>